<evidence type="ECO:0000313" key="3">
    <source>
        <dbReference type="Proteomes" id="UP000325755"/>
    </source>
</evidence>
<reference evidence="2 3" key="1">
    <citation type="submission" date="2019-09" db="EMBL/GenBank/DDBJ databases">
        <title>Ecophysiology of the spiral-shaped methanotroph Methylospira mobilis as revealed by the complete genome sequence.</title>
        <authorList>
            <person name="Oshkin I.Y."/>
            <person name="Dedysh S.N."/>
            <person name="Miroshnikov K."/>
            <person name="Danilova O.V."/>
            <person name="Hakobyan A."/>
            <person name="Liesack W."/>
        </authorList>
    </citation>
    <scope>NUCLEOTIDE SEQUENCE [LARGE SCALE GENOMIC DNA]</scope>
    <source>
        <strain evidence="2 3">Shm1</strain>
    </source>
</reference>
<dbReference type="KEGG" id="mmob:F6R98_17785"/>
<protein>
    <submittedName>
        <fullName evidence="2">Uncharacterized protein</fullName>
    </submittedName>
</protein>
<dbReference type="OrthoDB" id="6747916at2"/>
<name>A0A5Q0BSL5_9GAMM</name>
<gene>
    <name evidence="2" type="ORF">F6R98_17785</name>
</gene>
<dbReference type="AlphaFoldDB" id="A0A5Q0BSL5"/>
<evidence type="ECO:0000256" key="1">
    <source>
        <dbReference type="SAM" id="MobiDB-lite"/>
    </source>
</evidence>
<keyword evidence="3" id="KW-1185">Reference proteome</keyword>
<feature type="compositionally biased region" description="Polar residues" evidence="1">
    <location>
        <begin position="166"/>
        <end position="180"/>
    </location>
</feature>
<accession>A0A5Q0BSL5</accession>
<feature type="region of interest" description="Disordered" evidence="1">
    <location>
        <begin position="133"/>
        <end position="216"/>
    </location>
</feature>
<dbReference type="InParanoid" id="A0A5Q0BSL5"/>
<feature type="compositionally biased region" description="Basic and acidic residues" evidence="1">
    <location>
        <begin position="145"/>
        <end position="162"/>
    </location>
</feature>
<proteinExistence type="predicted"/>
<evidence type="ECO:0000313" key="2">
    <source>
        <dbReference type="EMBL" id="QFY45174.1"/>
    </source>
</evidence>
<organism evidence="2 3">
    <name type="scientific">Candidatus Methylospira mobilis</name>
    <dbReference type="NCBI Taxonomy" id="1808979"/>
    <lineage>
        <taxon>Bacteria</taxon>
        <taxon>Pseudomonadati</taxon>
        <taxon>Pseudomonadota</taxon>
        <taxon>Gammaproteobacteria</taxon>
        <taxon>Methylococcales</taxon>
        <taxon>Methylococcaceae</taxon>
        <taxon>Candidatus Methylospira</taxon>
    </lineage>
</organism>
<feature type="compositionally biased region" description="Basic and acidic residues" evidence="1">
    <location>
        <begin position="193"/>
        <end position="216"/>
    </location>
</feature>
<dbReference type="EMBL" id="CP044205">
    <property type="protein sequence ID" value="QFY45174.1"/>
    <property type="molecule type" value="Genomic_DNA"/>
</dbReference>
<dbReference type="Proteomes" id="UP000325755">
    <property type="component" value="Chromosome"/>
</dbReference>
<sequence length="649" mass="69880">MSHKSKVKDALGQGISQFQGAWNQVQGDALNKALSDYGKGIRESIANKSGVINGQSMDVQQGFVAEAHHVGSFNIEAAAKGQNNHRATLDVGKVNDPVADIRVTTPNGSSDHQVKFYKDGEKTAAALSPEKYDGVGKIVPSDQVDSVKESARKQSMRNKDTRPGVSKSNQDTADNATDKLTSGDGKVSSKGLNRKDKGSAEELAKEAGKNENSLEYKDKARVRSEFNSMQYRNAAKAGAVAGAASESVSILLEYMRSDEPLDMDKCLDAAQRVVLSSVKGAGNALLITGIQHAGQSLIDAAAAQTGKTIGGTLGKQFIKGNVAAAVAQITVQLAQNLCKFSNGEIDSIEFASYTIGGSMQVVGGSLAYGLGASAGTYLGTFVSASVSGYAIGGTTLGTLGVMASGAVFAVGFALAAGAYVNHFSVKGVTIANEDLKSALELLNGGSINLSQYVGKVGTLSEQSFIWKDLLPFSGAISVISEYSTRKNQLKAVQKNIYAQLEELPEQEQQMMLELANEYSKEIANIDRQYEEARRSITNQAFAQIDAMGKELNDHLEMQYLMFKPVRKNYIEHSALMDVERRKQEEKCERSQAFAKELENLQANLNTIDISEQTGCDLKQKMEKTILDRMELIIPNKTGWDQACEFLELH</sequence>